<dbReference type="InterPro" id="IPR036259">
    <property type="entry name" value="MFS_trans_sf"/>
</dbReference>
<feature type="transmembrane region" description="Helical" evidence="7">
    <location>
        <begin position="269"/>
        <end position="289"/>
    </location>
</feature>
<gene>
    <name evidence="9" type="ORF">MACH08_03170</name>
</gene>
<dbReference type="PANTHER" id="PTHR43124:SF3">
    <property type="entry name" value="CHLORAMPHENICOL EFFLUX PUMP RV0191"/>
    <property type="match status" value="1"/>
</dbReference>
<keyword evidence="4 7" id="KW-0812">Transmembrane</keyword>
<keyword evidence="6 7" id="KW-0472">Membrane</keyword>
<evidence type="ECO:0000256" key="6">
    <source>
        <dbReference type="ARBA" id="ARBA00023136"/>
    </source>
</evidence>
<proteinExistence type="predicted"/>
<evidence type="ECO:0000256" key="2">
    <source>
        <dbReference type="ARBA" id="ARBA00022448"/>
    </source>
</evidence>
<sequence length="389" mass="41811">MKSRTLIMAGLPMIAVTYGLSRFSFGLMLPYIRESLSISQSVSGVISSLSYFAYCIAIIMAMIFAVKIGSKNIIMIAGLFSITGLGLIAGSTNSLLLGMGVFIAGLSTGLASPPYADIVSTKINPDKKDQTNSWINSGTSIGTAFTGMIALTMTNDWRQVYIIFAIVAFVVLLLNYFSLPRKNVSKKEASPLSFFPYKKEWKNAIGLISASILLGISSAAYWTFSRDYIIAIEQLPTLLGDLFWVLIGLSGLAGGMAGYFVSKIGLTKAYVITIVLLSTASLLLGLFPTNTLSGIISPILFGSSYIFVTGLLIVWGTNTFITNASFGLGVPFLLLALGQVIGSIIAGTISEAIGYPFLFIFSALIGYLTIFIWPKEKNEQEAEPLRGLQ</sequence>
<feature type="transmembrane region" description="Helical" evidence="7">
    <location>
        <begin position="95"/>
        <end position="113"/>
    </location>
</feature>
<dbReference type="Proteomes" id="UP001275436">
    <property type="component" value="Unassembled WGS sequence"/>
</dbReference>
<feature type="transmembrane region" description="Helical" evidence="7">
    <location>
        <begin position="352"/>
        <end position="373"/>
    </location>
</feature>
<dbReference type="Gene3D" id="1.20.1250.20">
    <property type="entry name" value="MFS general substrate transporter like domains"/>
    <property type="match status" value="1"/>
</dbReference>
<feature type="transmembrane region" description="Helical" evidence="7">
    <location>
        <begin position="7"/>
        <end position="32"/>
    </location>
</feature>
<dbReference type="InterPro" id="IPR020846">
    <property type="entry name" value="MFS_dom"/>
</dbReference>
<keyword evidence="3" id="KW-1003">Cell membrane</keyword>
<evidence type="ECO:0000256" key="1">
    <source>
        <dbReference type="ARBA" id="ARBA00004651"/>
    </source>
</evidence>
<feature type="transmembrane region" description="Helical" evidence="7">
    <location>
        <begin position="326"/>
        <end position="346"/>
    </location>
</feature>
<dbReference type="InterPro" id="IPR011701">
    <property type="entry name" value="MFS"/>
</dbReference>
<evidence type="ECO:0000313" key="9">
    <source>
        <dbReference type="EMBL" id="GLO64533.1"/>
    </source>
</evidence>
<dbReference type="EMBL" id="BSKO01000001">
    <property type="protein sequence ID" value="GLO64533.1"/>
    <property type="molecule type" value="Genomic_DNA"/>
</dbReference>
<dbReference type="Pfam" id="PF07690">
    <property type="entry name" value="MFS_1"/>
    <property type="match status" value="1"/>
</dbReference>
<feature type="transmembrane region" description="Helical" evidence="7">
    <location>
        <begin position="204"/>
        <end position="222"/>
    </location>
</feature>
<keyword evidence="2" id="KW-0813">Transport</keyword>
<protein>
    <submittedName>
        <fullName evidence="9">MFS transporter</fullName>
    </submittedName>
</protein>
<keyword evidence="10" id="KW-1185">Reference proteome</keyword>
<name>A0ABQ5TD23_9BACI</name>
<evidence type="ECO:0000256" key="5">
    <source>
        <dbReference type="ARBA" id="ARBA00022989"/>
    </source>
</evidence>
<feature type="transmembrane region" description="Helical" evidence="7">
    <location>
        <begin position="242"/>
        <end position="262"/>
    </location>
</feature>
<feature type="transmembrane region" description="Helical" evidence="7">
    <location>
        <begin position="134"/>
        <end position="153"/>
    </location>
</feature>
<feature type="transmembrane region" description="Helical" evidence="7">
    <location>
        <begin position="159"/>
        <end position="177"/>
    </location>
</feature>
<dbReference type="RefSeq" id="WP_317957610.1">
    <property type="nucleotide sequence ID" value="NZ_BSKO01000001.1"/>
</dbReference>
<feature type="transmembrane region" description="Helical" evidence="7">
    <location>
        <begin position="73"/>
        <end position="89"/>
    </location>
</feature>
<evidence type="ECO:0000256" key="4">
    <source>
        <dbReference type="ARBA" id="ARBA00022692"/>
    </source>
</evidence>
<accession>A0ABQ5TD23</accession>
<dbReference type="PANTHER" id="PTHR43124">
    <property type="entry name" value="PURINE EFFLUX PUMP PBUE"/>
    <property type="match status" value="1"/>
</dbReference>
<comment type="subcellular location">
    <subcellularLocation>
        <location evidence="1">Cell membrane</location>
        <topology evidence="1">Multi-pass membrane protein</topology>
    </subcellularLocation>
</comment>
<dbReference type="InterPro" id="IPR050189">
    <property type="entry name" value="MFS_Efflux_Transporters"/>
</dbReference>
<feature type="domain" description="Major facilitator superfamily (MFS) profile" evidence="8">
    <location>
        <begin position="5"/>
        <end position="378"/>
    </location>
</feature>
<evidence type="ECO:0000256" key="7">
    <source>
        <dbReference type="SAM" id="Phobius"/>
    </source>
</evidence>
<evidence type="ECO:0000313" key="10">
    <source>
        <dbReference type="Proteomes" id="UP001275436"/>
    </source>
</evidence>
<reference evidence="9 10" key="1">
    <citation type="submission" date="2023-02" db="EMBL/GenBank/DDBJ databases">
        <title>Oceanobacillus kimchii IFOP_LL358 isolated form Alexandrium catenella lab strain.</title>
        <authorList>
            <person name="Gajardo G."/>
            <person name="Ueki S."/>
            <person name="Maruyama F."/>
        </authorList>
    </citation>
    <scope>NUCLEOTIDE SEQUENCE [LARGE SCALE GENOMIC DNA]</scope>
    <source>
        <strain evidence="9 10">IFOP_LL358</strain>
    </source>
</reference>
<dbReference type="PROSITE" id="PS50850">
    <property type="entry name" value="MFS"/>
    <property type="match status" value="1"/>
</dbReference>
<dbReference type="SUPFAM" id="SSF103473">
    <property type="entry name" value="MFS general substrate transporter"/>
    <property type="match status" value="1"/>
</dbReference>
<organism evidence="9 10">
    <name type="scientific">Oceanobacillus kimchii</name>
    <dbReference type="NCBI Taxonomy" id="746691"/>
    <lineage>
        <taxon>Bacteria</taxon>
        <taxon>Bacillati</taxon>
        <taxon>Bacillota</taxon>
        <taxon>Bacilli</taxon>
        <taxon>Bacillales</taxon>
        <taxon>Bacillaceae</taxon>
        <taxon>Oceanobacillus</taxon>
    </lineage>
</organism>
<keyword evidence="5 7" id="KW-1133">Transmembrane helix</keyword>
<evidence type="ECO:0000256" key="3">
    <source>
        <dbReference type="ARBA" id="ARBA00022475"/>
    </source>
</evidence>
<feature type="transmembrane region" description="Helical" evidence="7">
    <location>
        <begin position="295"/>
        <end position="314"/>
    </location>
</feature>
<feature type="transmembrane region" description="Helical" evidence="7">
    <location>
        <begin position="44"/>
        <end position="66"/>
    </location>
</feature>
<comment type="caution">
    <text evidence="9">The sequence shown here is derived from an EMBL/GenBank/DDBJ whole genome shotgun (WGS) entry which is preliminary data.</text>
</comment>
<evidence type="ECO:0000259" key="8">
    <source>
        <dbReference type="PROSITE" id="PS50850"/>
    </source>
</evidence>